<keyword evidence="5" id="KW-1185">Reference proteome</keyword>
<sequence>MHTTARRLLGVAIAFLALTAAACGGDDGDTASGGTDGDAPEGALLVPQDHETIQAAVDAAEEGDLILIDEGTYTEAVDVTTPDITLRGVDRNTVILDGGFELENGVRVLDTDGVVVENMTARNYTSNGFFWTGSDRYRGSYLTAYRNGDYGIYAFDAYHGQLDHSLGSGSPDAGFYIGECYECDAVIDTVVSEHNGLGYSGTNSGGDLYIVNSTFRDNRAGIVPNSGAYELCYPGRRNTIVGNVVHSNNNDEAPAIDVALLAQGNGILIAGSVENTVERNLVYDHDRTGIAAVPFPEEDANDVPPGPEEWDTPCEEVRDDPIPEEDADPGTVLWHPYGNTIRDNVVEDSGLADLVTATLEEGDVTLEGLGNCYSGNTFSTTAPEDLETIAPCDGEGGGDFSKGAFDLVPLIADQAPAPPEDAWQTTPEPEDQESMPDARTAPAERFEGPGPVDVDAIEVPEKPEGG</sequence>
<feature type="region of interest" description="Disordered" evidence="1">
    <location>
        <begin position="414"/>
        <end position="466"/>
    </location>
</feature>
<accession>A0AAE9Y5F9</accession>
<dbReference type="SMART" id="SM00710">
    <property type="entry name" value="PbH1"/>
    <property type="match status" value="5"/>
</dbReference>
<gene>
    <name evidence="4" type="ORF">PO878_19915</name>
</gene>
<evidence type="ECO:0000256" key="2">
    <source>
        <dbReference type="SAM" id="SignalP"/>
    </source>
</evidence>
<keyword evidence="2" id="KW-0732">Signal</keyword>
<dbReference type="EMBL" id="CP116942">
    <property type="protein sequence ID" value="WCO66762.1"/>
    <property type="molecule type" value="Genomic_DNA"/>
</dbReference>
<dbReference type="InterPro" id="IPR012334">
    <property type="entry name" value="Pectin_lyas_fold"/>
</dbReference>
<dbReference type="InterPro" id="IPR039448">
    <property type="entry name" value="Beta_helix"/>
</dbReference>
<dbReference type="InterPro" id="IPR011050">
    <property type="entry name" value="Pectin_lyase_fold/virulence"/>
</dbReference>
<dbReference type="RefSeq" id="WP_272736284.1">
    <property type="nucleotide sequence ID" value="NZ_CP116942.1"/>
</dbReference>
<evidence type="ECO:0000259" key="3">
    <source>
        <dbReference type="Pfam" id="PF13229"/>
    </source>
</evidence>
<dbReference type="InterPro" id="IPR006626">
    <property type="entry name" value="PbH1"/>
</dbReference>
<name>A0AAE9Y5F9_9ACTN</name>
<evidence type="ECO:0000313" key="5">
    <source>
        <dbReference type="Proteomes" id="UP001216390"/>
    </source>
</evidence>
<evidence type="ECO:0000256" key="1">
    <source>
        <dbReference type="SAM" id="MobiDB-lite"/>
    </source>
</evidence>
<reference evidence="4" key="1">
    <citation type="submission" date="2023-01" db="EMBL/GenBank/DDBJ databases">
        <title>The diversity of Class Acidimicrobiia in South China Sea sediment environments and the proposal of Iamia marina sp. nov., a novel species of the genus Iamia.</title>
        <authorList>
            <person name="He Y."/>
            <person name="Tian X."/>
        </authorList>
    </citation>
    <scope>NUCLEOTIDE SEQUENCE</scope>
    <source>
        <strain evidence="4">DSM 19957</strain>
    </source>
</reference>
<dbReference type="Pfam" id="PF13229">
    <property type="entry name" value="Beta_helix"/>
    <property type="match status" value="1"/>
</dbReference>
<feature type="chain" id="PRO_5042219365" evidence="2">
    <location>
        <begin position="23"/>
        <end position="466"/>
    </location>
</feature>
<dbReference type="SUPFAM" id="SSF51126">
    <property type="entry name" value="Pectin lyase-like"/>
    <property type="match status" value="1"/>
</dbReference>
<dbReference type="AlphaFoldDB" id="A0AAE9Y5F9"/>
<dbReference type="PROSITE" id="PS51257">
    <property type="entry name" value="PROKAR_LIPOPROTEIN"/>
    <property type="match status" value="1"/>
</dbReference>
<dbReference type="Proteomes" id="UP001216390">
    <property type="component" value="Chromosome"/>
</dbReference>
<dbReference type="Gene3D" id="2.160.20.10">
    <property type="entry name" value="Single-stranded right-handed beta-helix, Pectin lyase-like"/>
    <property type="match status" value="1"/>
</dbReference>
<organism evidence="4 5">
    <name type="scientific">Iamia majanohamensis</name>
    <dbReference type="NCBI Taxonomy" id="467976"/>
    <lineage>
        <taxon>Bacteria</taxon>
        <taxon>Bacillati</taxon>
        <taxon>Actinomycetota</taxon>
        <taxon>Acidimicrobiia</taxon>
        <taxon>Acidimicrobiales</taxon>
        <taxon>Iamiaceae</taxon>
        <taxon>Iamia</taxon>
    </lineage>
</organism>
<dbReference type="KEGG" id="ima:PO878_19915"/>
<proteinExistence type="predicted"/>
<feature type="domain" description="Right handed beta helix" evidence="3">
    <location>
        <begin position="127"/>
        <end position="292"/>
    </location>
</feature>
<evidence type="ECO:0000313" key="4">
    <source>
        <dbReference type="EMBL" id="WCO66762.1"/>
    </source>
</evidence>
<feature type="signal peptide" evidence="2">
    <location>
        <begin position="1"/>
        <end position="22"/>
    </location>
</feature>
<protein>
    <submittedName>
        <fullName evidence="4">Right-handed parallel beta-helix repeat-containing protein</fullName>
    </submittedName>
</protein>